<dbReference type="Proteomes" id="UP000193467">
    <property type="component" value="Unassembled WGS sequence"/>
</dbReference>
<evidence type="ECO:0000313" key="2">
    <source>
        <dbReference type="Proteomes" id="UP000193467"/>
    </source>
</evidence>
<sequence length="94" mass="9842">PSLSLSRSVRGTRRSNRLYWRGRGLSGVISLPTSPCEASIRTLAGGSAVQTSSLAFPNPIALEAHLDGRLYLKAPTLLGAQEGAAGREKGLALL</sequence>
<proteinExistence type="predicted"/>
<accession>A0A1Y2G1E5</accession>
<keyword evidence="2" id="KW-1185">Reference proteome</keyword>
<reference evidence="1 2" key="1">
    <citation type="submission" date="2016-07" db="EMBL/GenBank/DDBJ databases">
        <title>Pervasive Adenine N6-methylation of Active Genes in Fungi.</title>
        <authorList>
            <consortium name="DOE Joint Genome Institute"/>
            <person name="Mondo S.J."/>
            <person name="Dannebaum R.O."/>
            <person name="Kuo R.C."/>
            <person name="Labutti K."/>
            <person name="Haridas S."/>
            <person name="Kuo A."/>
            <person name="Salamov A."/>
            <person name="Ahrendt S.R."/>
            <person name="Lipzen A."/>
            <person name="Sullivan W."/>
            <person name="Andreopoulos W.B."/>
            <person name="Clum A."/>
            <person name="Lindquist E."/>
            <person name="Daum C."/>
            <person name="Ramamoorthy G.K."/>
            <person name="Gryganskyi A."/>
            <person name="Culley D."/>
            <person name="Magnuson J.K."/>
            <person name="James T.Y."/>
            <person name="O'Malley M.A."/>
            <person name="Stajich J.E."/>
            <person name="Spatafora J.W."/>
            <person name="Visel A."/>
            <person name="Grigoriev I.V."/>
        </authorList>
    </citation>
    <scope>NUCLEOTIDE SEQUENCE [LARGE SCALE GENOMIC DNA]</scope>
    <source>
        <strain evidence="1 2">62-1032</strain>
    </source>
</reference>
<gene>
    <name evidence="1" type="ORF">BCR35DRAFT_299292</name>
</gene>
<dbReference type="InParanoid" id="A0A1Y2G1E5"/>
<dbReference type="EMBL" id="MCGR01000003">
    <property type="protein sequence ID" value="ORY90727.1"/>
    <property type="molecule type" value="Genomic_DNA"/>
</dbReference>
<dbReference type="AlphaFoldDB" id="A0A1Y2G1E5"/>
<name>A0A1Y2G1E5_9BASI</name>
<comment type="caution">
    <text evidence="1">The sequence shown here is derived from an EMBL/GenBank/DDBJ whole genome shotgun (WGS) entry which is preliminary data.</text>
</comment>
<feature type="non-terminal residue" evidence="1">
    <location>
        <position position="94"/>
    </location>
</feature>
<organism evidence="1 2">
    <name type="scientific">Leucosporidium creatinivorum</name>
    <dbReference type="NCBI Taxonomy" id="106004"/>
    <lineage>
        <taxon>Eukaryota</taxon>
        <taxon>Fungi</taxon>
        <taxon>Dikarya</taxon>
        <taxon>Basidiomycota</taxon>
        <taxon>Pucciniomycotina</taxon>
        <taxon>Microbotryomycetes</taxon>
        <taxon>Leucosporidiales</taxon>
        <taxon>Leucosporidium</taxon>
    </lineage>
</organism>
<protein>
    <submittedName>
        <fullName evidence="1">Uncharacterized protein</fullName>
    </submittedName>
</protein>
<feature type="non-terminal residue" evidence="1">
    <location>
        <position position="1"/>
    </location>
</feature>
<evidence type="ECO:0000313" key="1">
    <source>
        <dbReference type="EMBL" id="ORY90727.1"/>
    </source>
</evidence>